<dbReference type="EMBL" id="JAPUFD010000006">
    <property type="protein sequence ID" value="MDI1488071.1"/>
    <property type="molecule type" value="Genomic_DNA"/>
</dbReference>
<evidence type="ECO:0000313" key="4">
    <source>
        <dbReference type="Proteomes" id="UP001161017"/>
    </source>
</evidence>
<protein>
    <recommendedName>
        <fullName evidence="2">2,6-dihydroxypyridine 3-monooxygenase substrate binding domain-containing protein</fullName>
    </recommendedName>
</protein>
<evidence type="ECO:0000256" key="1">
    <source>
        <dbReference type="SAM" id="Phobius"/>
    </source>
</evidence>
<dbReference type="Proteomes" id="UP001161017">
    <property type="component" value="Unassembled WGS sequence"/>
</dbReference>
<organism evidence="3 4">
    <name type="scientific">Ramalina farinacea</name>
    <dbReference type="NCBI Taxonomy" id="258253"/>
    <lineage>
        <taxon>Eukaryota</taxon>
        <taxon>Fungi</taxon>
        <taxon>Dikarya</taxon>
        <taxon>Ascomycota</taxon>
        <taxon>Pezizomycotina</taxon>
        <taxon>Lecanoromycetes</taxon>
        <taxon>OSLEUM clade</taxon>
        <taxon>Lecanoromycetidae</taxon>
        <taxon>Lecanorales</taxon>
        <taxon>Lecanorineae</taxon>
        <taxon>Ramalinaceae</taxon>
        <taxon>Ramalina</taxon>
    </lineage>
</organism>
<dbReference type="AlphaFoldDB" id="A0AA43TQW1"/>
<keyword evidence="1" id="KW-1133">Transmembrane helix</keyword>
<dbReference type="InterPro" id="IPR054707">
    <property type="entry name" value="DhpH_subs-bd"/>
</dbReference>
<proteinExistence type="predicted"/>
<dbReference type="PANTHER" id="PTHR47469:SF2">
    <property type="entry name" value="OS06G0597600 PROTEIN"/>
    <property type="match status" value="1"/>
</dbReference>
<dbReference type="InterPro" id="IPR036188">
    <property type="entry name" value="FAD/NAD-bd_sf"/>
</dbReference>
<dbReference type="PANTHER" id="PTHR47469">
    <property type="entry name" value="MONOOXYGENASE-LIKE"/>
    <property type="match status" value="1"/>
</dbReference>
<keyword evidence="1" id="KW-0812">Transmembrane</keyword>
<dbReference type="Gene3D" id="3.30.9.60">
    <property type="match status" value="1"/>
</dbReference>
<name>A0AA43TQW1_9LECA</name>
<accession>A0AA43TQW1</accession>
<feature type="transmembrane region" description="Helical" evidence="1">
    <location>
        <begin position="399"/>
        <end position="422"/>
    </location>
</feature>
<sequence>MNALPYLVNHRDDALTKQAQIGGSLAGLMHGIMLHRLGHNIRILDQSTAALRTDQAAGMTTGPEGKEFFAQHDRYPARYSFACPGVQIFDKVANVARRLNIPMNISSWNMLYYRLRANFDGLRSEFCPEPISPALEAGSSPGASYDLGKRAVDVTYTDGLVTVEYEDLLKGGHGTVHADLVIVADGSNSTLRRRLVGDLPRRYAGYVAWRGTVEERAVSEDTMKLFDKHHFNGFIMKRGYIVGYVMPGTNGSLKPGERLLNYVWYSNCPASSPDFNESMTDIDGRTHRNTLPPGKMRPEVWAKQKAHAAEVLTPPFLELINKTAEPFISTVNDCAAPRASFFDGKLLLVGEALTLLRPHTGMSFNHAAMSCLLLQKVMRGEMDMKQWEEELLRYREKTMLLAIVVGSYFQGGVLSAGFLLGVSKFALAMLQQTVGQAWWALRRAL</sequence>
<dbReference type="Pfam" id="PF22607">
    <property type="entry name" value="FAD_binding-like"/>
    <property type="match status" value="1"/>
</dbReference>
<keyword evidence="1" id="KW-0472">Membrane</keyword>
<dbReference type="SUPFAM" id="SSF51905">
    <property type="entry name" value="FAD/NAD(P)-binding domain"/>
    <property type="match status" value="1"/>
</dbReference>
<evidence type="ECO:0000313" key="3">
    <source>
        <dbReference type="EMBL" id="MDI1488071.1"/>
    </source>
</evidence>
<reference evidence="3" key="1">
    <citation type="journal article" date="2023" name="Genome Biol. Evol.">
        <title>First Whole Genome Sequence and Flow Cytometry Genome Size Data for the Lichen-Forming Fungus Ramalina farinacea (Ascomycota).</title>
        <authorList>
            <person name="Llewellyn T."/>
            <person name="Mian S."/>
            <person name="Hill R."/>
            <person name="Leitch I.J."/>
            <person name="Gaya E."/>
        </authorList>
    </citation>
    <scope>NUCLEOTIDE SEQUENCE</scope>
    <source>
        <strain evidence="3">LIQ254RAFAR</strain>
    </source>
</reference>
<dbReference type="SUPFAM" id="SSF54373">
    <property type="entry name" value="FAD-linked reductases, C-terminal domain"/>
    <property type="match status" value="1"/>
</dbReference>
<comment type="caution">
    <text evidence="3">The sequence shown here is derived from an EMBL/GenBank/DDBJ whole genome shotgun (WGS) entry which is preliminary data.</text>
</comment>
<feature type="domain" description="2,6-dihydroxypyridine 3-monooxygenase substrate binding" evidence="2">
    <location>
        <begin position="203"/>
        <end position="333"/>
    </location>
</feature>
<gene>
    <name evidence="3" type="ORF">OHK93_007345</name>
</gene>
<keyword evidence="4" id="KW-1185">Reference proteome</keyword>
<evidence type="ECO:0000259" key="2">
    <source>
        <dbReference type="Pfam" id="PF22607"/>
    </source>
</evidence>
<dbReference type="InterPro" id="IPR053212">
    <property type="entry name" value="DHP_3-monooxygenase"/>
</dbReference>